<dbReference type="RefSeq" id="WP_119749082.1">
    <property type="nucleotide sequence ID" value="NZ_QVRA01000022.1"/>
</dbReference>
<keyword evidence="1" id="KW-1133">Transmembrane helix</keyword>
<dbReference type="OrthoDB" id="7193287at2"/>
<dbReference type="Pfam" id="PF25231">
    <property type="entry name" value="DUF7847"/>
    <property type="match status" value="1"/>
</dbReference>
<keyword evidence="4" id="KW-1185">Reference proteome</keyword>
<evidence type="ECO:0000313" key="4">
    <source>
        <dbReference type="Proteomes" id="UP000283469"/>
    </source>
</evidence>
<reference evidence="3 4" key="1">
    <citation type="submission" date="2018-08" db="EMBL/GenBank/DDBJ databases">
        <title>Sphingobium sp. EO9.</title>
        <authorList>
            <person name="Park Y."/>
            <person name="Kim K.H."/>
            <person name="Jeon C.O."/>
        </authorList>
    </citation>
    <scope>NUCLEOTIDE SEQUENCE [LARGE SCALE GENOMIC DNA]</scope>
    <source>
        <strain evidence="3 4">EO9</strain>
    </source>
</reference>
<feature type="transmembrane region" description="Helical" evidence="1">
    <location>
        <begin position="140"/>
        <end position="160"/>
    </location>
</feature>
<proteinExistence type="predicted"/>
<gene>
    <name evidence="3" type="ORF">D0Z70_18720</name>
</gene>
<evidence type="ECO:0000256" key="1">
    <source>
        <dbReference type="SAM" id="Phobius"/>
    </source>
</evidence>
<feature type="domain" description="DUF7847" evidence="2">
    <location>
        <begin position="4"/>
        <end position="260"/>
    </location>
</feature>
<protein>
    <recommendedName>
        <fullName evidence="2">DUF7847 domain-containing protein</fullName>
    </recommendedName>
</protein>
<dbReference type="AlphaFoldDB" id="A0A418YNG1"/>
<dbReference type="InterPro" id="IPR057169">
    <property type="entry name" value="DUF7847"/>
</dbReference>
<evidence type="ECO:0000259" key="2">
    <source>
        <dbReference type="Pfam" id="PF25231"/>
    </source>
</evidence>
<keyword evidence="1" id="KW-0812">Transmembrane</keyword>
<feature type="transmembrane region" description="Helical" evidence="1">
    <location>
        <begin position="21"/>
        <end position="39"/>
    </location>
</feature>
<dbReference type="Proteomes" id="UP000283469">
    <property type="component" value="Unassembled WGS sequence"/>
</dbReference>
<feature type="transmembrane region" description="Helical" evidence="1">
    <location>
        <begin position="196"/>
        <end position="221"/>
    </location>
</feature>
<keyword evidence="1" id="KW-0472">Membrane</keyword>
<feature type="transmembrane region" description="Helical" evidence="1">
    <location>
        <begin position="233"/>
        <end position="258"/>
    </location>
</feature>
<dbReference type="EMBL" id="QVRA01000022">
    <property type="protein sequence ID" value="RJG52750.1"/>
    <property type="molecule type" value="Genomic_DNA"/>
</dbReference>
<accession>A0A418YNG1</accession>
<organism evidence="3 4">
    <name type="scientific">Sphingobium terrigena</name>
    <dbReference type="NCBI Taxonomy" id="2304063"/>
    <lineage>
        <taxon>Bacteria</taxon>
        <taxon>Pseudomonadati</taxon>
        <taxon>Pseudomonadota</taxon>
        <taxon>Alphaproteobacteria</taxon>
        <taxon>Sphingomonadales</taxon>
        <taxon>Sphingomonadaceae</taxon>
        <taxon>Sphingobium</taxon>
    </lineage>
</organism>
<comment type="caution">
    <text evidence="3">The sequence shown here is derived from an EMBL/GenBank/DDBJ whole genome shotgun (WGS) entry which is preliminary data.</text>
</comment>
<feature type="transmembrane region" description="Helical" evidence="1">
    <location>
        <begin position="66"/>
        <end position="87"/>
    </location>
</feature>
<sequence>MATMSIGKAWEEAVAFVAREATLLFPVALLFVALPGLILQEMTPPELAAWSLAPTASTMPAVPASYWLGLTMAVLLVWFGSLTLFALALRPGISVGEALRLAFHRLPVLIGTALAVIGALMVVVLAVVIVMVLLSLVSKALAAGLAVLLGFAVAGAALFASIRLMLLNPVVIDGSAGVMPSLRQAWALTRGHFWRLLAFILIITILSAITSTAAQAIFGLLGSVIGGADAARLAGSVAGAAISTVLQVYMLVMIARLYRQALAA</sequence>
<feature type="transmembrane region" description="Helical" evidence="1">
    <location>
        <begin position="108"/>
        <end position="134"/>
    </location>
</feature>
<name>A0A418YNG1_9SPHN</name>
<evidence type="ECO:0000313" key="3">
    <source>
        <dbReference type="EMBL" id="RJG52750.1"/>
    </source>
</evidence>